<comment type="caution">
    <text evidence="2">The sequence shown here is derived from an EMBL/GenBank/DDBJ whole genome shotgun (WGS) entry which is preliminary data.</text>
</comment>
<feature type="non-terminal residue" evidence="2">
    <location>
        <position position="1"/>
    </location>
</feature>
<name>A0AAV5UM72_9BILA</name>
<evidence type="ECO:0000256" key="1">
    <source>
        <dbReference type="ARBA" id="ARBA00023157"/>
    </source>
</evidence>
<dbReference type="Gene3D" id="2.60.120.290">
    <property type="entry name" value="Spermadhesin, CUB domain"/>
    <property type="match status" value="1"/>
</dbReference>
<dbReference type="InterPro" id="IPR035914">
    <property type="entry name" value="Sperma_CUB_dom_sf"/>
</dbReference>
<feature type="non-terminal residue" evidence="2">
    <location>
        <position position="105"/>
    </location>
</feature>
<evidence type="ECO:0000313" key="2">
    <source>
        <dbReference type="EMBL" id="GMT08191.1"/>
    </source>
</evidence>
<protein>
    <submittedName>
        <fullName evidence="2">Uncharacterized protein</fullName>
    </submittedName>
</protein>
<dbReference type="SUPFAM" id="SSF49854">
    <property type="entry name" value="Spermadhesin, CUB domain"/>
    <property type="match status" value="1"/>
</dbReference>
<dbReference type="Proteomes" id="UP001432027">
    <property type="component" value="Unassembled WGS sequence"/>
</dbReference>
<dbReference type="PANTHER" id="PTHR22991:SF40">
    <property type="entry name" value="PROTEIN CBG13490"/>
    <property type="match status" value="1"/>
</dbReference>
<accession>A0AAV5UM72</accession>
<dbReference type="InterPro" id="IPR050976">
    <property type="entry name" value="Snaclec"/>
</dbReference>
<reference evidence="2" key="1">
    <citation type="submission" date="2023-10" db="EMBL/GenBank/DDBJ databases">
        <title>Genome assembly of Pristionchus species.</title>
        <authorList>
            <person name="Yoshida K."/>
            <person name="Sommer R.J."/>
        </authorList>
    </citation>
    <scope>NUCLEOTIDE SEQUENCE</scope>
    <source>
        <strain evidence="2">RS0144</strain>
    </source>
</reference>
<keyword evidence="1" id="KW-1015">Disulfide bond</keyword>
<keyword evidence="3" id="KW-1185">Reference proteome</keyword>
<evidence type="ECO:0000313" key="3">
    <source>
        <dbReference type="Proteomes" id="UP001432027"/>
    </source>
</evidence>
<dbReference type="EMBL" id="BTSX01000032">
    <property type="protein sequence ID" value="GMT08191.1"/>
    <property type="molecule type" value="Genomic_DNA"/>
</dbReference>
<proteinExistence type="predicted"/>
<gene>
    <name evidence="2" type="ORF">PENTCL1PPCAC_30365</name>
</gene>
<dbReference type="AlphaFoldDB" id="A0AAV5UM72"/>
<sequence length="105" mass="11729">HLDRRRNRIIPLQLHFKSLIPDHFSGFPFSASTPCDFFRATDKGKRIKAKVILLEANSCCDHLIIYDGNLGGGILANITGEVRNETYITSSSNLMRVSWQPNGGV</sequence>
<dbReference type="PANTHER" id="PTHR22991">
    <property type="entry name" value="PROTEIN CBG13490"/>
    <property type="match status" value="1"/>
</dbReference>
<organism evidence="2 3">
    <name type="scientific">Pristionchus entomophagus</name>
    <dbReference type="NCBI Taxonomy" id="358040"/>
    <lineage>
        <taxon>Eukaryota</taxon>
        <taxon>Metazoa</taxon>
        <taxon>Ecdysozoa</taxon>
        <taxon>Nematoda</taxon>
        <taxon>Chromadorea</taxon>
        <taxon>Rhabditida</taxon>
        <taxon>Rhabditina</taxon>
        <taxon>Diplogasteromorpha</taxon>
        <taxon>Diplogasteroidea</taxon>
        <taxon>Neodiplogasteridae</taxon>
        <taxon>Pristionchus</taxon>
    </lineage>
</organism>